<feature type="region of interest" description="Disordered" evidence="1">
    <location>
        <begin position="65"/>
        <end position="89"/>
    </location>
</feature>
<dbReference type="KEGG" id="epl:P4G45_09355"/>
<evidence type="ECO:0000313" key="2">
    <source>
        <dbReference type="EMBL" id="XBH08702.1"/>
    </source>
</evidence>
<evidence type="ECO:0000256" key="1">
    <source>
        <dbReference type="SAM" id="MobiDB-lite"/>
    </source>
</evidence>
<protein>
    <recommendedName>
        <fullName evidence="3">YtxH domain-containing protein</fullName>
    </recommendedName>
</protein>
<dbReference type="AlphaFoldDB" id="A0AAU7CUV7"/>
<name>A0AAU7CUV7_9BACT</name>
<sequence length="89" mass="9660">MLTAINTKILLAILAALTVIGGAAIYQRDQAAKTAAAAVKAAQLLQIQKDDNDYLKQENEALRKQVEADKKQHSSAAAHEGKTWKTYIP</sequence>
<dbReference type="EMBL" id="CP121194">
    <property type="protein sequence ID" value="XBH08702.1"/>
    <property type="molecule type" value="Genomic_DNA"/>
</dbReference>
<accession>A0AAU7CUV7</accession>
<dbReference type="RefSeq" id="WP_348266212.1">
    <property type="nucleotide sequence ID" value="NZ_CP121194.1"/>
</dbReference>
<evidence type="ECO:0008006" key="3">
    <source>
        <dbReference type="Google" id="ProtNLM"/>
    </source>
</evidence>
<reference evidence="2" key="1">
    <citation type="submission" date="2023-03" db="EMBL/GenBank/DDBJ databases">
        <title>Edaphobacter sp.</title>
        <authorList>
            <person name="Huber K.J."/>
            <person name="Papendorf J."/>
            <person name="Pilke C."/>
            <person name="Bunk B."/>
            <person name="Sproeer C."/>
            <person name="Pester M."/>
        </authorList>
    </citation>
    <scope>NUCLEOTIDE SEQUENCE</scope>
    <source>
        <strain evidence="2">DSM 109919</strain>
    </source>
</reference>
<proteinExistence type="predicted"/>
<gene>
    <name evidence="2" type="ORF">P4G45_09355</name>
</gene>
<organism evidence="2">
    <name type="scientific">Edaphobacter paludis</name>
    <dbReference type="NCBI Taxonomy" id="3035702"/>
    <lineage>
        <taxon>Bacteria</taxon>
        <taxon>Pseudomonadati</taxon>
        <taxon>Acidobacteriota</taxon>
        <taxon>Terriglobia</taxon>
        <taxon>Terriglobales</taxon>
        <taxon>Acidobacteriaceae</taxon>
        <taxon>Edaphobacter</taxon>
    </lineage>
</organism>